<evidence type="ECO:0000313" key="9">
    <source>
        <dbReference type="EMBL" id="OQB74024.1"/>
    </source>
</evidence>
<comment type="subunit">
    <text evidence="3 7">Homodimer.</text>
</comment>
<evidence type="ECO:0000256" key="2">
    <source>
        <dbReference type="ARBA" id="ARBA00008107"/>
    </source>
</evidence>
<dbReference type="InterPro" id="IPR038078">
    <property type="entry name" value="PhoU-like_sf"/>
</dbReference>
<dbReference type="SUPFAM" id="SSF109755">
    <property type="entry name" value="PhoU-like"/>
    <property type="match status" value="1"/>
</dbReference>
<dbReference type="Pfam" id="PF01895">
    <property type="entry name" value="PhoU"/>
    <property type="match status" value="2"/>
</dbReference>
<evidence type="ECO:0000256" key="5">
    <source>
        <dbReference type="ARBA" id="ARBA00022490"/>
    </source>
</evidence>
<comment type="function">
    <text evidence="7">Plays a role in the regulation of phosphate uptake.</text>
</comment>
<dbReference type="PIRSF" id="PIRSF003107">
    <property type="entry name" value="PhoU"/>
    <property type="match status" value="1"/>
</dbReference>
<dbReference type="GO" id="GO:0006817">
    <property type="term" value="P:phosphate ion transport"/>
    <property type="evidence" value="ECO:0007669"/>
    <property type="project" value="UniProtKB-KW"/>
</dbReference>
<evidence type="ECO:0000256" key="6">
    <source>
        <dbReference type="ARBA" id="ARBA00022592"/>
    </source>
</evidence>
<organism evidence="9">
    <name type="scientific">candidate division TA06 bacterium ADurb.Bin131</name>
    <dbReference type="NCBI Taxonomy" id="1852827"/>
    <lineage>
        <taxon>Bacteria</taxon>
        <taxon>Bacteria division TA06</taxon>
    </lineage>
</organism>
<keyword evidence="5 7" id="KW-0963">Cytoplasm</keyword>
<dbReference type="AlphaFoldDB" id="A0A1V6CB25"/>
<evidence type="ECO:0000256" key="3">
    <source>
        <dbReference type="ARBA" id="ARBA00011738"/>
    </source>
</evidence>
<dbReference type="GO" id="GO:0005737">
    <property type="term" value="C:cytoplasm"/>
    <property type="evidence" value="ECO:0007669"/>
    <property type="project" value="UniProtKB-SubCell"/>
</dbReference>
<proteinExistence type="inferred from homology"/>
<dbReference type="PANTHER" id="PTHR42930">
    <property type="entry name" value="PHOSPHATE-SPECIFIC TRANSPORT SYSTEM ACCESSORY PROTEIN PHOU"/>
    <property type="match status" value="1"/>
</dbReference>
<dbReference type="InterPro" id="IPR028366">
    <property type="entry name" value="PhoU"/>
</dbReference>
<comment type="similarity">
    <text evidence="2 7">Belongs to the PhoU family.</text>
</comment>
<dbReference type="GO" id="GO:0030643">
    <property type="term" value="P:intracellular phosphate ion homeostasis"/>
    <property type="evidence" value="ECO:0007669"/>
    <property type="project" value="InterPro"/>
</dbReference>
<feature type="domain" description="PhoU" evidence="8">
    <location>
        <begin position="18"/>
        <end position="101"/>
    </location>
</feature>
<dbReference type="GO" id="GO:0045936">
    <property type="term" value="P:negative regulation of phosphate metabolic process"/>
    <property type="evidence" value="ECO:0007669"/>
    <property type="project" value="InterPro"/>
</dbReference>
<comment type="caution">
    <text evidence="9">The sequence shown here is derived from an EMBL/GenBank/DDBJ whole genome shotgun (WGS) entry which is preliminary data.</text>
</comment>
<comment type="subcellular location">
    <subcellularLocation>
        <location evidence="1 7">Cytoplasm</location>
    </subcellularLocation>
</comment>
<evidence type="ECO:0000256" key="4">
    <source>
        <dbReference type="ARBA" id="ARBA00022448"/>
    </source>
</evidence>
<keyword evidence="6 7" id="KW-0592">Phosphate transport</keyword>
<dbReference type="Gene3D" id="1.20.58.220">
    <property type="entry name" value="Phosphate transport system protein phou homolog 2, domain 2"/>
    <property type="match status" value="2"/>
</dbReference>
<name>A0A1V6CB25_UNCT6</name>
<evidence type="ECO:0000259" key="8">
    <source>
        <dbReference type="Pfam" id="PF01895"/>
    </source>
</evidence>
<evidence type="ECO:0000256" key="1">
    <source>
        <dbReference type="ARBA" id="ARBA00004496"/>
    </source>
</evidence>
<evidence type="ECO:0000256" key="7">
    <source>
        <dbReference type="PIRNR" id="PIRNR003107"/>
    </source>
</evidence>
<keyword evidence="4 7" id="KW-0813">Transport</keyword>
<dbReference type="InterPro" id="IPR026022">
    <property type="entry name" value="PhoU_dom"/>
</dbReference>
<reference evidence="9" key="1">
    <citation type="submission" date="2017-02" db="EMBL/GenBank/DDBJ databases">
        <title>Delving into the versatile metabolic prowess of the omnipresent phylum Bacteroidetes.</title>
        <authorList>
            <person name="Nobu M.K."/>
            <person name="Mei R."/>
            <person name="Narihiro T."/>
            <person name="Kuroda K."/>
            <person name="Liu W.-T."/>
        </authorList>
    </citation>
    <scope>NUCLEOTIDE SEQUENCE</scope>
    <source>
        <strain evidence="9">ADurb.Bin131</strain>
    </source>
</reference>
<dbReference type="EMBL" id="MWDQ01000053">
    <property type="protein sequence ID" value="OQB74024.1"/>
    <property type="molecule type" value="Genomic_DNA"/>
</dbReference>
<protein>
    <recommendedName>
        <fullName evidence="7">Phosphate-specific transport system accessory protein PhoU</fullName>
    </recommendedName>
</protein>
<gene>
    <name evidence="9" type="ORF">BWX89_00678</name>
</gene>
<sequence length="218" mass="24951">MIENKLSELKQQITKFTLLAEKMIEQSIDGLIKKDIKILKEVINALEPKANNLEIEIEETSIEIIAQFAPKAFHLRTIVMILKINNDLERICDHAVNICESGIFLAERPDVKPIIDIPIMAEKSISMLKDSIDSYMNQDEKLARTVCSRDEKVDGLRNQITRELLTYMISDPTTIERGLHLQRIANNLERIADLSTNICEDVVFMIEAKIIKHHAESK</sequence>
<dbReference type="PANTHER" id="PTHR42930:SF3">
    <property type="entry name" value="PHOSPHATE-SPECIFIC TRANSPORT SYSTEM ACCESSORY PROTEIN PHOU"/>
    <property type="match status" value="1"/>
</dbReference>
<dbReference type="FunFam" id="1.20.58.220:FF:000004">
    <property type="entry name" value="Phosphate-specific transport system accessory protein PhoU"/>
    <property type="match status" value="1"/>
</dbReference>
<dbReference type="NCBIfam" id="TIGR02135">
    <property type="entry name" value="phoU_full"/>
    <property type="match status" value="1"/>
</dbReference>
<accession>A0A1V6CB25</accession>
<feature type="domain" description="PhoU" evidence="8">
    <location>
        <begin position="119"/>
        <end position="202"/>
    </location>
</feature>
<dbReference type="Proteomes" id="UP000485562">
    <property type="component" value="Unassembled WGS sequence"/>
</dbReference>